<dbReference type="SUPFAM" id="SSF51556">
    <property type="entry name" value="Metallo-dependent hydrolases"/>
    <property type="match status" value="1"/>
</dbReference>
<keyword evidence="4" id="KW-1185">Reference proteome</keyword>
<feature type="domain" description="Amidohydrolase-related" evidence="2">
    <location>
        <begin position="3"/>
        <end position="332"/>
    </location>
</feature>
<keyword evidence="1 3" id="KW-0456">Lyase</keyword>
<name>A0ABR9HT50_9PSEU</name>
<dbReference type="Pfam" id="PF04909">
    <property type="entry name" value="Amidohydro_2"/>
    <property type="match status" value="1"/>
</dbReference>
<evidence type="ECO:0000259" key="2">
    <source>
        <dbReference type="Pfam" id="PF04909"/>
    </source>
</evidence>
<evidence type="ECO:0000313" key="4">
    <source>
        <dbReference type="Proteomes" id="UP000631670"/>
    </source>
</evidence>
<dbReference type="PANTHER" id="PTHR21240">
    <property type="entry name" value="2-AMINO-3-CARBOXYLMUCONATE-6-SEMIALDEHYDE DECARBOXYLASE"/>
    <property type="match status" value="1"/>
</dbReference>
<evidence type="ECO:0000313" key="3">
    <source>
        <dbReference type="EMBL" id="MBE1494111.1"/>
    </source>
</evidence>
<sequence length="340" mass="36585">MIIDAHAHVNAPPELYAYQAALMSSRGAHGRGSAGVTDAALKEWGERTLATMDGVGTDLQLISPRPFHCGHSMRPAKTVHWWTSAVNDVIARQAALFPGRLAGVAGLPQAYGESAADWAGALEEAVTQLGMVGCVLNPDPSEGTGHVPPLGDPFWYPLYEKLVELDVPALIHSGSCLNDRETYSEHFVTEESIAILTLLNSEVFLRYPTLKIIVAHGGGSVPYQIGRWRAARAHPKLRLGHVLKDESFDDSLRRLWFDTVLHNPGSLELLIKTVGADRCLFGTERPGSGTAPDPVTGHDFDDIRPVVEGFGFLSEAEKAAILAGNAQSLFRLSEAVPSAG</sequence>
<dbReference type="Gene3D" id="3.20.20.140">
    <property type="entry name" value="Metal-dependent hydrolases"/>
    <property type="match status" value="1"/>
</dbReference>
<dbReference type="InterPro" id="IPR032465">
    <property type="entry name" value="ACMSD"/>
</dbReference>
<dbReference type="PROSITE" id="PS01137">
    <property type="entry name" value="TATD_1"/>
    <property type="match status" value="1"/>
</dbReference>
<comment type="caution">
    <text evidence="3">The sequence shown here is derived from an EMBL/GenBank/DDBJ whole genome shotgun (WGS) entry which is preliminary data.</text>
</comment>
<dbReference type="InterPro" id="IPR006680">
    <property type="entry name" value="Amidohydro-rel"/>
</dbReference>
<proteinExistence type="predicted"/>
<evidence type="ECO:0000256" key="1">
    <source>
        <dbReference type="ARBA" id="ARBA00023239"/>
    </source>
</evidence>
<dbReference type="EMBL" id="JADBEG010000001">
    <property type="protein sequence ID" value="MBE1494111.1"/>
    <property type="molecule type" value="Genomic_DNA"/>
</dbReference>
<organism evidence="3 4">
    <name type="scientific">Amycolatopsis lexingtonensis</name>
    <dbReference type="NCBI Taxonomy" id="218822"/>
    <lineage>
        <taxon>Bacteria</taxon>
        <taxon>Bacillati</taxon>
        <taxon>Actinomycetota</taxon>
        <taxon>Actinomycetes</taxon>
        <taxon>Pseudonocardiales</taxon>
        <taxon>Pseudonocardiaceae</taxon>
        <taxon>Amycolatopsis</taxon>
    </lineage>
</organism>
<dbReference type="RefSeq" id="WP_086860310.1">
    <property type="nucleotide sequence ID" value="NZ_JADBEG010000001.1"/>
</dbReference>
<protein>
    <submittedName>
        <fullName evidence="3">4-oxalmesaconate hydratase</fullName>
        <ecNumber evidence="3">4.2.1.83</ecNumber>
    </submittedName>
</protein>
<gene>
    <name evidence="3" type="ORF">H4696_001211</name>
</gene>
<dbReference type="InterPro" id="IPR018228">
    <property type="entry name" value="DNase_TatD-rel_CS"/>
</dbReference>
<accession>A0ABR9HT50</accession>
<dbReference type="PANTHER" id="PTHR21240:SF28">
    <property type="entry name" value="ISO-OROTATE DECARBOXYLASE (EUROFUNG)"/>
    <property type="match status" value="1"/>
</dbReference>
<dbReference type="Proteomes" id="UP000631670">
    <property type="component" value="Unassembled WGS sequence"/>
</dbReference>
<dbReference type="GO" id="GO:0047584">
    <property type="term" value="F:4-oxalmesaconate hydratase activity"/>
    <property type="evidence" value="ECO:0007669"/>
    <property type="project" value="UniProtKB-EC"/>
</dbReference>
<reference evidence="3 4" key="1">
    <citation type="submission" date="2020-10" db="EMBL/GenBank/DDBJ databases">
        <title>Sequencing the genomes of 1000 actinobacteria strains.</title>
        <authorList>
            <person name="Klenk H.-P."/>
        </authorList>
    </citation>
    <scope>NUCLEOTIDE SEQUENCE [LARGE SCALE GENOMIC DNA]</scope>
    <source>
        <strain evidence="3 4">DSM 44653</strain>
    </source>
</reference>
<dbReference type="InterPro" id="IPR032466">
    <property type="entry name" value="Metal_Hydrolase"/>
</dbReference>
<dbReference type="EC" id="4.2.1.83" evidence="3"/>